<feature type="chain" id="PRO_5015946885" description="Outer membrane protein, acid-inducible" evidence="1">
    <location>
        <begin position="26"/>
        <end position="316"/>
    </location>
</feature>
<evidence type="ECO:0008006" key="4">
    <source>
        <dbReference type="Google" id="ProtNLM"/>
    </source>
</evidence>
<proteinExistence type="predicted"/>
<dbReference type="InterPro" id="IPR007433">
    <property type="entry name" value="DUF481"/>
</dbReference>
<comment type="caution">
    <text evidence="2">The sequence shown here is derived from an EMBL/GenBank/DDBJ whole genome shotgun (WGS) entry which is preliminary data.</text>
</comment>
<sequence>MKLLKTVPAIVMLAGGMFASLNAAADDSVFTVMDDPASAKKPFEGNLNAGYLAQSGNTKSSSLTADTTMTWYGQTTAWSLWGNASNTSSNDERSSEKYAAGGRSRFNLTDYDYLFGQASWLTDRYNGYRERDVLTAGYGRQFLNGPVHSFRFEFGPGVRYDKYTDNASETQPLGYASGAYAWQLTDNAKFTQGVSVFGAEDTTLNSESALNVAINEHFGLKVAYNVTWNSEPPESAPEHTDRRTGLQHVKLSAGPCYAVWLSSFVTAQPQIIAAQRSNNIAPQIASSTTTIFQCFLSKRLVGIPVSCISLVRDNGV</sequence>
<feature type="signal peptide" evidence="1">
    <location>
        <begin position="1"/>
        <end position="25"/>
    </location>
</feature>
<dbReference type="AlphaFoldDB" id="A0A2W6PCK5"/>
<dbReference type="Proteomes" id="UP000249482">
    <property type="component" value="Unassembled WGS sequence"/>
</dbReference>
<name>A0A2W6PCK5_ECOLX</name>
<reference evidence="2 3" key="1">
    <citation type="submission" date="2018-06" db="EMBL/GenBank/DDBJ databases">
        <title>Draft genome sequence of mcr-1-harboring Escherichia coli isolated from wound infection of a hospitalized patient, in Bolivia.</title>
        <authorList>
            <person name="Munoz M.E."/>
            <person name="Moura Q."/>
            <person name="Ventura P.R.M."/>
            <person name="Bustos L.R."/>
            <person name="Ovando B.G."/>
            <person name="Terrazas D.I.V."/>
            <person name="Yarhui N.B."/>
            <person name="Cerdeira L."/>
            <person name="Lincopan N."/>
        </authorList>
    </citation>
    <scope>NUCLEOTIDE SEQUENCE [LARGE SCALE GENOMIC DNA]</scope>
    <source>
        <strain evidence="2 3">EcMLT</strain>
    </source>
</reference>
<keyword evidence="1" id="KW-0732">Signal</keyword>
<evidence type="ECO:0000313" key="3">
    <source>
        <dbReference type="Proteomes" id="UP000249482"/>
    </source>
</evidence>
<protein>
    <recommendedName>
        <fullName evidence="4">Outer membrane protein, acid-inducible</fullName>
    </recommendedName>
</protein>
<dbReference type="EMBL" id="QKWZ01000330">
    <property type="protein sequence ID" value="PZT66024.1"/>
    <property type="molecule type" value="Genomic_DNA"/>
</dbReference>
<evidence type="ECO:0000313" key="2">
    <source>
        <dbReference type="EMBL" id="PZT66024.1"/>
    </source>
</evidence>
<evidence type="ECO:0000256" key="1">
    <source>
        <dbReference type="SAM" id="SignalP"/>
    </source>
</evidence>
<gene>
    <name evidence="2" type="ORF">DNQ45_12965</name>
</gene>
<dbReference type="Pfam" id="PF04338">
    <property type="entry name" value="DUF481"/>
    <property type="match status" value="1"/>
</dbReference>
<organism evidence="2 3">
    <name type="scientific">Escherichia coli</name>
    <dbReference type="NCBI Taxonomy" id="562"/>
    <lineage>
        <taxon>Bacteria</taxon>
        <taxon>Pseudomonadati</taxon>
        <taxon>Pseudomonadota</taxon>
        <taxon>Gammaproteobacteria</taxon>
        <taxon>Enterobacterales</taxon>
        <taxon>Enterobacteriaceae</taxon>
        <taxon>Escherichia</taxon>
    </lineage>
</organism>
<accession>A0A2W6PCK5</accession>